<accession>X2B6M3</accession>
<evidence type="ECO:0000313" key="1">
    <source>
        <dbReference type="EnsemblMetazoa" id="CapteP59564"/>
    </source>
</evidence>
<reference evidence="2" key="1">
    <citation type="submission" date="2012-12" db="EMBL/GenBank/DDBJ databases">
        <authorList>
            <person name="Hellsten U."/>
            <person name="Grimwood J."/>
            <person name="Chapman J.A."/>
            <person name="Shapiro H."/>
            <person name="Aerts A."/>
            <person name="Otillar R.P."/>
            <person name="Terry A.Y."/>
            <person name="Boore J.L."/>
            <person name="Simakov O."/>
            <person name="Marletaz F."/>
            <person name="Cho S.-J."/>
            <person name="Edsinger-Gonzales E."/>
            <person name="Havlak P."/>
            <person name="Kuo D.-H."/>
            <person name="Larsson T."/>
            <person name="Lv J."/>
            <person name="Arendt D."/>
            <person name="Savage R."/>
            <person name="Osoegawa K."/>
            <person name="de Jong P."/>
            <person name="Lindberg D.R."/>
            <person name="Seaver E.C."/>
            <person name="Weisblat D.A."/>
            <person name="Putnam N.H."/>
            <person name="Grigoriev I.V."/>
            <person name="Rokhsar D.S."/>
        </authorList>
    </citation>
    <scope>NUCLEOTIDE SEQUENCE</scope>
    <source>
        <strain evidence="2">I ESC-2004</strain>
    </source>
</reference>
<dbReference type="EnsemblMetazoa" id="CapteT59564">
    <property type="protein sequence ID" value="CapteP59564"/>
    <property type="gene ID" value="CapteG59564"/>
</dbReference>
<sequence length="75" mass="8767">WIWDYELCVVRIGNGKTKMEARAMWEQLWKSENLGTIAHRIKQLWFSGTRVSGQTTALAIKDHSIYVCWTMPLLV</sequence>
<dbReference type="HOGENOM" id="CLU_2678048_0_0_1"/>
<reference evidence="1" key="3">
    <citation type="submission" date="2015-06" db="UniProtKB">
        <authorList>
            <consortium name="EnsemblMetazoa"/>
        </authorList>
    </citation>
    <scope>IDENTIFICATION</scope>
</reference>
<dbReference type="EMBL" id="AMQN01007098">
    <property type="status" value="NOT_ANNOTATED_CDS"/>
    <property type="molecule type" value="Genomic_DNA"/>
</dbReference>
<reference evidence="2" key="2">
    <citation type="journal article" date="2013" name="Nature">
        <title>Insights into bilaterian evolution from three spiralian genomes.</title>
        <authorList>
            <person name="Simakov O."/>
            <person name="Marletaz F."/>
            <person name="Cho S.J."/>
            <person name="Edsinger-Gonzales E."/>
            <person name="Havlak P."/>
            <person name="Hellsten U."/>
            <person name="Kuo D.H."/>
            <person name="Larsson T."/>
            <person name="Lv J."/>
            <person name="Arendt D."/>
            <person name="Savage R."/>
            <person name="Osoegawa K."/>
            <person name="de Jong P."/>
            <person name="Grimwood J."/>
            <person name="Chapman J.A."/>
            <person name="Shapiro H."/>
            <person name="Aerts A."/>
            <person name="Otillar R.P."/>
            <person name="Terry A.Y."/>
            <person name="Boore J.L."/>
            <person name="Grigoriev I.V."/>
            <person name="Lindberg D.R."/>
            <person name="Seaver E.C."/>
            <person name="Weisblat D.A."/>
            <person name="Putnam N.H."/>
            <person name="Rokhsar D.S."/>
        </authorList>
    </citation>
    <scope>NUCLEOTIDE SEQUENCE</scope>
    <source>
        <strain evidence="2">I ESC-2004</strain>
    </source>
</reference>
<proteinExistence type="predicted"/>
<protein>
    <submittedName>
        <fullName evidence="1">Uncharacterized protein</fullName>
    </submittedName>
</protein>
<name>X2B6M3_CAPTE</name>
<organism evidence="1 2">
    <name type="scientific">Capitella teleta</name>
    <name type="common">Polychaete worm</name>
    <dbReference type="NCBI Taxonomy" id="283909"/>
    <lineage>
        <taxon>Eukaryota</taxon>
        <taxon>Metazoa</taxon>
        <taxon>Spiralia</taxon>
        <taxon>Lophotrochozoa</taxon>
        <taxon>Annelida</taxon>
        <taxon>Polychaeta</taxon>
        <taxon>Sedentaria</taxon>
        <taxon>Scolecida</taxon>
        <taxon>Capitellidae</taxon>
        <taxon>Capitella</taxon>
    </lineage>
</organism>
<evidence type="ECO:0000313" key="2">
    <source>
        <dbReference type="Proteomes" id="UP000014760"/>
    </source>
</evidence>
<dbReference type="Proteomes" id="UP000014760">
    <property type="component" value="Unassembled WGS sequence"/>
</dbReference>
<dbReference type="AlphaFoldDB" id="X2B6M3"/>
<keyword evidence="2" id="KW-1185">Reference proteome</keyword>